<organism evidence="3 4">
    <name type="scientific">Zobellia uliginosa</name>
    <dbReference type="NCBI Taxonomy" id="143224"/>
    <lineage>
        <taxon>Bacteria</taxon>
        <taxon>Pseudomonadati</taxon>
        <taxon>Bacteroidota</taxon>
        <taxon>Flavobacteriia</taxon>
        <taxon>Flavobacteriales</taxon>
        <taxon>Flavobacteriaceae</taxon>
        <taxon>Zobellia</taxon>
    </lineage>
</organism>
<evidence type="ECO:0000259" key="1">
    <source>
        <dbReference type="Pfam" id="PF05117"/>
    </source>
</evidence>
<sequence length="258" mass="30105">MIALEKIQEIYDHMHSSGVNTDADMLYGYFFTNSEPQTLEKVSELLKSEGFEHVDIYPDDTGEYWLHLERIESHNATSLFELNKTLYAVADKFNLSSYDGFDIGNPDKNLPIERDTYAVPEQFASKDFIIDDLPCLLSANKAFEPFPHKNEFQYFIEIKSKYRVGSASQLPTEEELQDLNDFEIFVENNLTQNKIPNYYVGRTTYNSERTVYLVTNEKEGATGLMDFLKEHGNQRDFEFSIIEDPEWKIYSELMNRLE</sequence>
<reference evidence="3 4" key="1">
    <citation type="submission" date="2017-01" db="EMBL/GenBank/DDBJ databases">
        <authorList>
            <person name="Varghese N."/>
            <person name="Submissions S."/>
        </authorList>
    </citation>
    <scope>NUCLEOTIDE SEQUENCE [LARGE SCALE GENOMIC DNA]</scope>
    <source>
        <strain evidence="3 4">DSM 2061</strain>
    </source>
</reference>
<dbReference type="InterPro" id="IPR016097">
    <property type="entry name" value="DUF695"/>
</dbReference>
<name>A0ABY1KLA0_9FLAO</name>
<dbReference type="InterPro" id="IPR036701">
    <property type="entry name" value="RraB-like_sf"/>
</dbReference>
<evidence type="ECO:0000313" key="3">
    <source>
        <dbReference type="EMBL" id="SIS47190.1"/>
    </source>
</evidence>
<dbReference type="RefSeq" id="WP_076453910.1">
    <property type="nucleotide sequence ID" value="NZ_FTOB01000002.1"/>
</dbReference>
<keyword evidence="4" id="KW-1185">Reference proteome</keyword>
<comment type="caution">
    <text evidence="3">The sequence shown here is derived from an EMBL/GenBank/DDBJ whole genome shotgun (WGS) entry which is preliminary data.</text>
</comment>
<dbReference type="Gene3D" id="3.30.70.970">
    <property type="entry name" value="RraB-like"/>
    <property type="match status" value="1"/>
</dbReference>
<accession>A0ABY1KLA0</accession>
<feature type="domain" description="DUF695" evidence="1">
    <location>
        <begin position="130"/>
        <end position="252"/>
    </location>
</feature>
<evidence type="ECO:0000259" key="2">
    <source>
        <dbReference type="Pfam" id="PF06877"/>
    </source>
</evidence>
<dbReference type="Proteomes" id="UP000185728">
    <property type="component" value="Unassembled WGS sequence"/>
</dbReference>
<evidence type="ECO:0000313" key="4">
    <source>
        <dbReference type="Proteomes" id="UP000185728"/>
    </source>
</evidence>
<dbReference type="Pfam" id="PF05117">
    <property type="entry name" value="DUF695"/>
    <property type="match status" value="1"/>
</dbReference>
<gene>
    <name evidence="3" type="ORF">SAMN05421766_102105</name>
</gene>
<dbReference type="EMBL" id="FTOB01000002">
    <property type="protein sequence ID" value="SIS47190.1"/>
    <property type="molecule type" value="Genomic_DNA"/>
</dbReference>
<dbReference type="InterPro" id="IPR009671">
    <property type="entry name" value="RraB_dom"/>
</dbReference>
<dbReference type="Pfam" id="PF06877">
    <property type="entry name" value="RraB"/>
    <property type="match status" value="1"/>
</dbReference>
<protein>
    <submittedName>
        <fullName evidence="3">Uncharacterized protein</fullName>
    </submittedName>
</protein>
<dbReference type="SUPFAM" id="SSF89946">
    <property type="entry name" value="Hypothetical protein VC0424"/>
    <property type="match status" value="1"/>
</dbReference>
<feature type="domain" description="Regulator of ribonuclease activity B" evidence="2">
    <location>
        <begin position="7"/>
        <end position="102"/>
    </location>
</feature>
<proteinExistence type="predicted"/>